<name>A0A926UXW9_9CYAN</name>
<keyword evidence="2" id="KW-1185">Reference proteome</keyword>
<dbReference type="NCBIfam" id="NF033208">
    <property type="entry name" value="choice_anch_E"/>
    <property type="match status" value="1"/>
</dbReference>
<dbReference type="AlphaFoldDB" id="A0A926UXW9"/>
<reference evidence="1" key="2">
    <citation type="submission" date="2020-08" db="EMBL/GenBank/DDBJ databases">
        <authorList>
            <person name="Chen M."/>
            <person name="Teng W."/>
            <person name="Zhao L."/>
            <person name="Hu C."/>
            <person name="Zhou Y."/>
            <person name="Han B."/>
            <person name="Song L."/>
            <person name="Shu W."/>
        </authorList>
    </citation>
    <scope>NUCLEOTIDE SEQUENCE</scope>
    <source>
        <strain evidence="1">FACHB-1277</strain>
    </source>
</reference>
<comment type="caution">
    <text evidence="1">The sequence shown here is derived from an EMBL/GenBank/DDBJ whole genome shotgun (WGS) entry which is preliminary data.</text>
</comment>
<sequence>MVEKFLAVSLIGIGTFSIANPVWALSITFSSSIPLTAADVSSNFTLPRFDPSLGTLTSVDLTFSSAASGNARFENRSSRAATVLVNLSADSIVSFGSLASVFGSDLTIIPSQSYTYSVARYDGITDFSGASGRTVNGLSASTVASLNNLTTNLADITGVTDFNLPFTGFQNSSVTGSGNFDSQITTNISGDISITYNYDAAPTPVPFDFEPSLGLSVLGGLFLGRKLIQKR</sequence>
<organism evidence="1 2">
    <name type="scientific">Pseudanabaena cinerea FACHB-1277</name>
    <dbReference type="NCBI Taxonomy" id="2949581"/>
    <lineage>
        <taxon>Bacteria</taxon>
        <taxon>Bacillati</taxon>
        <taxon>Cyanobacteriota</taxon>
        <taxon>Cyanophyceae</taxon>
        <taxon>Pseudanabaenales</taxon>
        <taxon>Pseudanabaenaceae</taxon>
        <taxon>Pseudanabaena</taxon>
        <taxon>Pseudanabaena cinerea</taxon>
    </lineage>
</organism>
<evidence type="ECO:0000313" key="1">
    <source>
        <dbReference type="EMBL" id="MBD2152170.1"/>
    </source>
</evidence>
<protein>
    <submittedName>
        <fullName evidence="1">Choice-of-anchor E domain-containing protein</fullName>
    </submittedName>
</protein>
<dbReference type="Proteomes" id="UP000631421">
    <property type="component" value="Unassembled WGS sequence"/>
</dbReference>
<reference evidence="1" key="1">
    <citation type="journal article" date="2015" name="ISME J.">
        <title>Draft Genome Sequence of Streptomyces incarnatus NRRL8089, which Produces the Nucleoside Antibiotic Sinefungin.</title>
        <authorList>
            <person name="Oshima K."/>
            <person name="Hattori M."/>
            <person name="Shimizu H."/>
            <person name="Fukuda K."/>
            <person name="Nemoto M."/>
            <person name="Inagaki K."/>
            <person name="Tamura T."/>
        </authorList>
    </citation>
    <scope>NUCLEOTIDE SEQUENCE</scope>
    <source>
        <strain evidence="1">FACHB-1277</strain>
    </source>
</reference>
<evidence type="ECO:0000313" key="2">
    <source>
        <dbReference type="Proteomes" id="UP000631421"/>
    </source>
</evidence>
<dbReference type="EMBL" id="JACJPY010000086">
    <property type="protein sequence ID" value="MBD2152170.1"/>
    <property type="molecule type" value="Genomic_DNA"/>
</dbReference>
<dbReference type="RefSeq" id="WP_190352579.1">
    <property type="nucleotide sequence ID" value="NZ_JACJPY010000086.1"/>
</dbReference>
<gene>
    <name evidence="1" type="ORF">H6F44_18890</name>
</gene>
<proteinExistence type="predicted"/>
<accession>A0A926UXW9</accession>